<evidence type="ECO:0000313" key="3">
    <source>
        <dbReference type="Proteomes" id="UP000683360"/>
    </source>
</evidence>
<gene>
    <name evidence="2" type="ORF">MEDL_54582</name>
</gene>
<dbReference type="AlphaFoldDB" id="A0A8S3UIY7"/>
<reference evidence="2" key="1">
    <citation type="submission" date="2021-03" db="EMBL/GenBank/DDBJ databases">
        <authorList>
            <person name="Bekaert M."/>
        </authorList>
    </citation>
    <scope>NUCLEOTIDE SEQUENCE</scope>
</reference>
<protein>
    <submittedName>
        <fullName evidence="2">Uncharacterized protein</fullName>
    </submittedName>
</protein>
<proteinExistence type="predicted"/>
<feature type="region of interest" description="Disordered" evidence="1">
    <location>
        <begin position="85"/>
        <end position="119"/>
    </location>
</feature>
<accession>A0A8S3UIY7</accession>
<dbReference type="Proteomes" id="UP000683360">
    <property type="component" value="Unassembled WGS sequence"/>
</dbReference>
<dbReference type="EMBL" id="CAJPWZ010002663">
    <property type="protein sequence ID" value="CAG2242396.1"/>
    <property type="molecule type" value="Genomic_DNA"/>
</dbReference>
<feature type="region of interest" description="Disordered" evidence="1">
    <location>
        <begin position="348"/>
        <end position="369"/>
    </location>
</feature>
<evidence type="ECO:0000256" key="1">
    <source>
        <dbReference type="SAM" id="MobiDB-lite"/>
    </source>
</evidence>
<sequence>MLEYTRKNHKPYYTRAQFERKKIDSDKQKKQVDKLPGVEAYLRRRGSTNQIFAPSDLNNLEQYVNKRRRSSVGLLQLGEKENIFRESSSKSLGRRQSSGSFWEQNVTDGQKVQEKSTPNKKIKARNNLLDKKSLYSITQENIAGKDMQFRDKPTIDERFISTNNIEQKLEREYILKTHLRENNQAKFENVIMRHFYKAPTPKTHPGYGMPRPDTSEDIVEMSDVQQGPSLIKVNSYPSLSNPQKCRKGHDFCEVLGPASCSTCIETTNRYISDELQRIMHPTIDMNRDKLIKPKLSKVMKNGHMFQVRKKNMDDLDYPDEFATSLRRQETQISHLTKSAVARLMTSRSGYKKRSSYTRRKAASESYQEA</sequence>
<evidence type="ECO:0000313" key="2">
    <source>
        <dbReference type="EMBL" id="CAG2242396.1"/>
    </source>
</evidence>
<comment type="caution">
    <text evidence="2">The sequence shown here is derived from an EMBL/GenBank/DDBJ whole genome shotgun (WGS) entry which is preliminary data.</text>
</comment>
<dbReference type="OrthoDB" id="6097003at2759"/>
<name>A0A8S3UIY7_MYTED</name>
<keyword evidence="3" id="KW-1185">Reference proteome</keyword>
<feature type="compositionally biased region" description="Basic residues" evidence="1">
    <location>
        <begin position="349"/>
        <end position="360"/>
    </location>
</feature>
<feature type="compositionally biased region" description="Polar residues" evidence="1">
    <location>
        <begin position="101"/>
        <end position="110"/>
    </location>
</feature>
<feature type="compositionally biased region" description="Low complexity" evidence="1">
    <location>
        <begin position="89"/>
        <end position="100"/>
    </location>
</feature>
<organism evidence="2 3">
    <name type="scientific">Mytilus edulis</name>
    <name type="common">Blue mussel</name>
    <dbReference type="NCBI Taxonomy" id="6550"/>
    <lineage>
        <taxon>Eukaryota</taxon>
        <taxon>Metazoa</taxon>
        <taxon>Spiralia</taxon>
        <taxon>Lophotrochozoa</taxon>
        <taxon>Mollusca</taxon>
        <taxon>Bivalvia</taxon>
        <taxon>Autobranchia</taxon>
        <taxon>Pteriomorphia</taxon>
        <taxon>Mytilida</taxon>
        <taxon>Mytiloidea</taxon>
        <taxon>Mytilidae</taxon>
        <taxon>Mytilinae</taxon>
        <taxon>Mytilus</taxon>
    </lineage>
</organism>